<comment type="caution">
    <text evidence="1">The sequence shown here is derived from an EMBL/GenBank/DDBJ whole genome shotgun (WGS) entry which is preliminary data.</text>
</comment>
<keyword evidence="2" id="KW-1185">Reference proteome</keyword>
<reference evidence="1 2" key="1">
    <citation type="submission" date="2013-08" db="EMBL/GenBank/DDBJ databases">
        <authorList>
            <person name="Weinstock G."/>
            <person name="Sodergren E."/>
            <person name="Wylie T."/>
            <person name="Fulton L."/>
            <person name="Fulton R."/>
            <person name="Fronick C."/>
            <person name="O'Laughlin M."/>
            <person name="Godfrey J."/>
            <person name="Miner T."/>
            <person name="Herter B."/>
            <person name="Appelbaum E."/>
            <person name="Cordes M."/>
            <person name="Lek S."/>
            <person name="Wollam A."/>
            <person name="Pepin K.H."/>
            <person name="Palsikar V.B."/>
            <person name="Mitreva M."/>
            <person name="Wilson R.K."/>
        </authorList>
    </citation>
    <scope>NUCLEOTIDE SEQUENCE [LARGE SCALE GENOMIC DNA]</scope>
    <source>
        <strain evidence="1 2">ATCC 15930</strain>
    </source>
</reference>
<proteinExistence type="predicted"/>
<name>A0A069QL70_HOYLO</name>
<evidence type="ECO:0000313" key="1">
    <source>
        <dbReference type="EMBL" id="KDR53593.1"/>
    </source>
</evidence>
<dbReference type="Proteomes" id="UP000027442">
    <property type="component" value="Unassembled WGS sequence"/>
</dbReference>
<gene>
    <name evidence="1" type="ORF">HMPREF1991_00199</name>
</gene>
<dbReference type="AlphaFoldDB" id="A0A069QL70"/>
<protein>
    <submittedName>
        <fullName evidence="1">Uncharacterized protein</fullName>
    </submittedName>
</protein>
<accession>A0A069QL70</accession>
<dbReference type="HOGENOM" id="CLU_205307_0_0_10"/>
<dbReference type="PATRIC" id="fig|1122985.7.peg.208"/>
<evidence type="ECO:0000313" key="2">
    <source>
        <dbReference type="Proteomes" id="UP000027442"/>
    </source>
</evidence>
<sequence>MANWRVGDKKPCPLNKIGQAKKWLSFQLTPSDRRHIGSALSRTRVKKCLAAKIKLERKNNFNVNKSF</sequence>
<organism evidence="1 2">
    <name type="scientific">Hoylesella loescheii DSM 19665 = JCM 12249 = ATCC 15930</name>
    <dbReference type="NCBI Taxonomy" id="1122985"/>
    <lineage>
        <taxon>Bacteria</taxon>
        <taxon>Pseudomonadati</taxon>
        <taxon>Bacteroidota</taxon>
        <taxon>Bacteroidia</taxon>
        <taxon>Bacteroidales</taxon>
        <taxon>Prevotellaceae</taxon>
        <taxon>Hoylesella</taxon>
    </lineage>
</organism>
<dbReference type="EMBL" id="JNGW01000013">
    <property type="protein sequence ID" value="KDR53593.1"/>
    <property type="molecule type" value="Genomic_DNA"/>
</dbReference>